<organism evidence="2 3">
    <name type="scientific">Rubinisphaera brasiliensis (strain ATCC 49424 / DSM 5305 / JCM 21570 / IAM 15109 / NBRC 103401 / IFAM 1448)</name>
    <name type="common">Planctomyces brasiliensis</name>
    <dbReference type="NCBI Taxonomy" id="756272"/>
    <lineage>
        <taxon>Bacteria</taxon>
        <taxon>Pseudomonadati</taxon>
        <taxon>Planctomycetota</taxon>
        <taxon>Planctomycetia</taxon>
        <taxon>Planctomycetales</taxon>
        <taxon>Planctomycetaceae</taxon>
        <taxon>Rubinisphaera</taxon>
    </lineage>
</organism>
<reference evidence="3" key="1">
    <citation type="submission" date="2011-02" db="EMBL/GenBank/DDBJ databases">
        <title>The complete genome of Planctomyces brasiliensis DSM 5305.</title>
        <authorList>
            <person name="Lucas S."/>
            <person name="Copeland A."/>
            <person name="Lapidus A."/>
            <person name="Bruce D."/>
            <person name="Goodwin L."/>
            <person name="Pitluck S."/>
            <person name="Kyrpides N."/>
            <person name="Mavromatis K."/>
            <person name="Pagani I."/>
            <person name="Ivanova N."/>
            <person name="Ovchinnikova G."/>
            <person name="Lu M."/>
            <person name="Detter J.C."/>
            <person name="Han C."/>
            <person name="Land M."/>
            <person name="Hauser L."/>
            <person name="Markowitz V."/>
            <person name="Cheng J.-F."/>
            <person name="Hugenholtz P."/>
            <person name="Woyke T."/>
            <person name="Wu D."/>
            <person name="Tindall B."/>
            <person name="Pomrenke H.G."/>
            <person name="Brambilla E."/>
            <person name="Klenk H.-P."/>
            <person name="Eisen J.A."/>
        </authorList>
    </citation>
    <scope>NUCLEOTIDE SEQUENCE [LARGE SCALE GENOMIC DNA]</scope>
    <source>
        <strain evidence="3">ATCC 49424 / DSM 5305 / JCM 21570 / NBRC 103401 / IFAM 1448</strain>
    </source>
</reference>
<evidence type="ECO:0000313" key="3">
    <source>
        <dbReference type="Proteomes" id="UP000006860"/>
    </source>
</evidence>
<gene>
    <name evidence="2" type="ordered locus">Plabr_1869</name>
</gene>
<feature type="transmembrane region" description="Helical" evidence="1">
    <location>
        <begin position="135"/>
        <end position="155"/>
    </location>
</feature>
<dbReference type="HOGENOM" id="CLU_743827_0_0_0"/>
<protein>
    <submittedName>
        <fullName evidence="2">Uncharacterized protein</fullName>
    </submittedName>
</protein>
<accession>F0SGZ4</accession>
<dbReference type="eggNOG" id="COG0501">
    <property type="taxonomic scope" value="Bacteria"/>
</dbReference>
<evidence type="ECO:0000313" key="2">
    <source>
        <dbReference type="EMBL" id="ADY59479.1"/>
    </source>
</evidence>
<dbReference type="EMBL" id="CP002546">
    <property type="protein sequence ID" value="ADY59479.1"/>
    <property type="molecule type" value="Genomic_DNA"/>
</dbReference>
<feature type="transmembrane region" description="Helical" evidence="1">
    <location>
        <begin position="110"/>
        <end position="129"/>
    </location>
</feature>
<dbReference type="STRING" id="756272.Plabr_1869"/>
<dbReference type="AlphaFoldDB" id="F0SGZ4"/>
<keyword evidence="1" id="KW-1133">Transmembrane helix</keyword>
<dbReference type="KEGG" id="pbs:Plabr_1869"/>
<name>F0SGZ4_RUBBR</name>
<keyword evidence="3" id="KW-1185">Reference proteome</keyword>
<evidence type="ECO:0000256" key="1">
    <source>
        <dbReference type="SAM" id="Phobius"/>
    </source>
</evidence>
<feature type="transmembrane region" description="Helical" evidence="1">
    <location>
        <begin position="272"/>
        <end position="290"/>
    </location>
</feature>
<feature type="transmembrane region" description="Helical" evidence="1">
    <location>
        <begin position="65"/>
        <end position="89"/>
    </location>
</feature>
<sequence>MSGYETPWNDDVIRSSPGMTYARARLWLGITGVGMQVVLAAAVLIRGLPGWVAGSETTYGLEQVAQIAMLLAMYAALMLPLDWLGGFVLPRNYGRSEQRAGSYFIRWGRGIAVQFLLLFVVANSLLAIGSRFGNVAVVLGVVLFGLLGIAFQASFARLFGAFTSVAIADLPDTTRCVIETASEKPSRIQVWDSADRGFTGGITGWKPRVILPLHWVRTLPPEQLKLVLARRAEIIHGGWRLVGLSVAFLWVLAGCVGSLLLLNGRLDTVAELARFVCWNNLWIFLGLLLLPTASRRATLAIDRKMYASRSDSDMQQQHVFQDRLQDDEPERPSLIETIFHPIPSVASRSAPQAKVRFSAWHSARTMLFLSYACGGLLARSVHCNVGRPDLWVLFPTD</sequence>
<keyword evidence="1" id="KW-0812">Transmembrane</keyword>
<feature type="transmembrane region" description="Helical" evidence="1">
    <location>
        <begin position="239"/>
        <end position="260"/>
    </location>
</feature>
<keyword evidence="1" id="KW-0472">Membrane</keyword>
<dbReference type="Proteomes" id="UP000006860">
    <property type="component" value="Chromosome"/>
</dbReference>
<feature type="transmembrane region" description="Helical" evidence="1">
    <location>
        <begin position="26"/>
        <end position="45"/>
    </location>
</feature>
<proteinExistence type="predicted"/>